<keyword evidence="10" id="KW-0833">Ubl conjugation pathway</keyword>
<evidence type="ECO:0000256" key="10">
    <source>
        <dbReference type="ARBA" id="ARBA00022786"/>
    </source>
</evidence>
<dbReference type="InterPro" id="IPR013083">
    <property type="entry name" value="Znf_RING/FYVE/PHD"/>
</dbReference>
<gene>
    <name evidence="21" type="ORF">ACJRO7_019788</name>
</gene>
<dbReference type="PROSITE" id="PS50278">
    <property type="entry name" value="PDGF_2"/>
    <property type="match status" value="1"/>
</dbReference>
<evidence type="ECO:0000256" key="9">
    <source>
        <dbReference type="ARBA" id="ARBA00022771"/>
    </source>
</evidence>
<dbReference type="PROSITE" id="PS50089">
    <property type="entry name" value="ZF_RING_2"/>
    <property type="match status" value="1"/>
</dbReference>
<dbReference type="GO" id="GO:0061630">
    <property type="term" value="F:ubiquitin protein ligase activity"/>
    <property type="evidence" value="ECO:0007669"/>
    <property type="project" value="UniProtKB-EC"/>
</dbReference>
<dbReference type="PANTHER" id="PTHR46279:SF31">
    <property type="entry name" value="RING-H2 FINGER PROTEIN ATL20-LIKE ISOFORM X1"/>
    <property type="match status" value="1"/>
</dbReference>
<comment type="subcellular location">
    <subcellularLocation>
        <location evidence="2">Membrane</location>
        <topology evidence="2">Single-pass membrane protein</topology>
    </subcellularLocation>
</comment>
<comment type="similarity">
    <text evidence="14">Belongs to the RING-type zinc finger family. ATL subfamily.</text>
</comment>
<keyword evidence="9 15" id="KW-0863">Zinc-finger</keyword>
<dbReference type="InterPro" id="IPR046948">
    <property type="entry name" value="ATL20-22-like"/>
</dbReference>
<accession>A0ABD3KJ25</accession>
<evidence type="ECO:0000256" key="18">
    <source>
        <dbReference type="SAM" id="SignalP"/>
    </source>
</evidence>
<keyword evidence="22" id="KW-1185">Reference proteome</keyword>
<dbReference type="InterPro" id="IPR025287">
    <property type="entry name" value="WAK_GUB"/>
</dbReference>
<evidence type="ECO:0000256" key="3">
    <source>
        <dbReference type="ARBA" id="ARBA00004906"/>
    </source>
</evidence>
<evidence type="ECO:0000256" key="8">
    <source>
        <dbReference type="ARBA" id="ARBA00022729"/>
    </source>
</evidence>
<evidence type="ECO:0000256" key="14">
    <source>
        <dbReference type="ARBA" id="ARBA00024209"/>
    </source>
</evidence>
<keyword evidence="6 17" id="KW-0812">Transmembrane</keyword>
<evidence type="ECO:0000256" key="15">
    <source>
        <dbReference type="PROSITE-ProRule" id="PRU00175"/>
    </source>
</evidence>
<evidence type="ECO:0000259" key="19">
    <source>
        <dbReference type="PROSITE" id="PS50089"/>
    </source>
</evidence>
<evidence type="ECO:0000256" key="11">
    <source>
        <dbReference type="ARBA" id="ARBA00022833"/>
    </source>
</evidence>
<evidence type="ECO:0000313" key="22">
    <source>
        <dbReference type="Proteomes" id="UP001634007"/>
    </source>
</evidence>
<keyword evidence="8 18" id="KW-0732">Signal</keyword>
<comment type="pathway">
    <text evidence="3">Protein modification; protein ubiquitination.</text>
</comment>
<organism evidence="21 22">
    <name type="scientific">Eucalyptus globulus</name>
    <name type="common">Tasmanian blue gum</name>
    <dbReference type="NCBI Taxonomy" id="34317"/>
    <lineage>
        <taxon>Eukaryota</taxon>
        <taxon>Viridiplantae</taxon>
        <taxon>Streptophyta</taxon>
        <taxon>Embryophyta</taxon>
        <taxon>Tracheophyta</taxon>
        <taxon>Spermatophyta</taxon>
        <taxon>Magnoliopsida</taxon>
        <taxon>eudicotyledons</taxon>
        <taxon>Gunneridae</taxon>
        <taxon>Pentapetalae</taxon>
        <taxon>rosids</taxon>
        <taxon>malvids</taxon>
        <taxon>Myrtales</taxon>
        <taxon>Myrtaceae</taxon>
        <taxon>Myrtoideae</taxon>
        <taxon>Eucalypteae</taxon>
        <taxon>Eucalyptus</taxon>
    </lineage>
</organism>
<dbReference type="GO" id="GO:0016020">
    <property type="term" value="C:membrane"/>
    <property type="evidence" value="ECO:0007669"/>
    <property type="project" value="UniProtKB-SubCell"/>
</dbReference>
<evidence type="ECO:0000256" key="13">
    <source>
        <dbReference type="ARBA" id="ARBA00023136"/>
    </source>
</evidence>
<keyword evidence="11" id="KW-0862">Zinc</keyword>
<feature type="chain" id="PRO_5044749941" description="RING-type E3 ubiquitin transferase" evidence="18">
    <location>
        <begin position="21"/>
        <end position="364"/>
    </location>
</feature>
<evidence type="ECO:0000313" key="21">
    <source>
        <dbReference type="EMBL" id="KAL3738314.1"/>
    </source>
</evidence>
<comment type="caution">
    <text evidence="21">The sequence shown here is derived from an EMBL/GenBank/DDBJ whole genome shotgun (WGS) entry which is preliminary data.</text>
</comment>
<feature type="transmembrane region" description="Helical" evidence="17">
    <location>
        <begin position="223"/>
        <end position="242"/>
    </location>
</feature>
<dbReference type="Pfam" id="PF12678">
    <property type="entry name" value="zf-rbx1"/>
    <property type="match status" value="1"/>
</dbReference>
<dbReference type="Proteomes" id="UP001634007">
    <property type="component" value="Unassembled WGS sequence"/>
</dbReference>
<protein>
    <recommendedName>
        <fullName evidence="4">RING-type E3 ubiquitin transferase</fullName>
        <ecNumber evidence="4">2.3.2.27</ecNumber>
    </recommendedName>
</protein>
<evidence type="ECO:0000256" key="5">
    <source>
        <dbReference type="ARBA" id="ARBA00022679"/>
    </source>
</evidence>
<dbReference type="EC" id="2.3.2.27" evidence="4"/>
<evidence type="ECO:0000259" key="20">
    <source>
        <dbReference type="PROSITE" id="PS50278"/>
    </source>
</evidence>
<dbReference type="EMBL" id="JBJKBG010000005">
    <property type="protein sequence ID" value="KAL3738314.1"/>
    <property type="molecule type" value="Genomic_DNA"/>
</dbReference>
<dbReference type="Gene3D" id="3.30.40.10">
    <property type="entry name" value="Zinc/RING finger domain, C3HC4 (zinc finger)"/>
    <property type="match status" value="1"/>
</dbReference>
<evidence type="ECO:0000256" key="1">
    <source>
        <dbReference type="ARBA" id="ARBA00000900"/>
    </source>
</evidence>
<feature type="signal peptide" evidence="18">
    <location>
        <begin position="1"/>
        <end position="20"/>
    </location>
</feature>
<feature type="domain" description="Platelet-derived growth factor (PDGF) family profile" evidence="20">
    <location>
        <begin position="165"/>
        <end position="206"/>
    </location>
</feature>
<dbReference type="GO" id="GO:0008270">
    <property type="term" value="F:zinc ion binding"/>
    <property type="evidence" value="ECO:0007669"/>
    <property type="project" value="UniProtKB-KW"/>
</dbReference>
<evidence type="ECO:0000256" key="2">
    <source>
        <dbReference type="ARBA" id="ARBA00004167"/>
    </source>
</evidence>
<name>A0ABD3KJ25_EUCGL</name>
<dbReference type="SUPFAM" id="SSF57850">
    <property type="entry name" value="RING/U-box"/>
    <property type="match status" value="1"/>
</dbReference>
<reference evidence="21 22" key="1">
    <citation type="submission" date="2024-11" db="EMBL/GenBank/DDBJ databases">
        <title>Chromosome-level genome assembly of Eucalyptus globulus Labill. provides insights into its genome evolution.</title>
        <authorList>
            <person name="Li X."/>
        </authorList>
    </citation>
    <scope>NUCLEOTIDE SEQUENCE [LARGE SCALE GENOMIC DNA]</scope>
    <source>
        <strain evidence="21">CL2024</strain>
        <tissue evidence="21">Fresh tender leaves</tissue>
    </source>
</reference>
<dbReference type="InterPro" id="IPR001841">
    <property type="entry name" value="Znf_RING"/>
</dbReference>
<evidence type="ECO:0000256" key="7">
    <source>
        <dbReference type="ARBA" id="ARBA00022723"/>
    </source>
</evidence>
<dbReference type="PANTHER" id="PTHR46279">
    <property type="entry name" value="RING/U-BOX SUPERFAMILY PROTEIN"/>
    <property type="match status" value="1"/>
</dbReference>
<evidence type="ECO:0000256" key="12">
    <source>
        <dbReference type="ARBA" id="ARBA00022989"/>
    </source>
</evidence>
<sequence length="364" mass="39820">MASSIIFFSFFIGLSLRVSADNPDYICPVSFCSPGGPEIRFPFQASDSHPGRCGYPGFNLSCNIQGQAILQLPNSQDFIVDLINYEKQYIVLKDPGNCLAKRLQNLTLSSSVFSAQEYGSFTFADCLSGLSDLVFERVDCLSDGQHTVVVAPPGSYTGHFYLLRCRTWTVSVPVIRQYPTDITESVVLKWDAPDCRSCEKCSGRCGFLGSDVGSFSKRLSKGAILGILLPLLLLLSGLAFCLSSRPQVSQQRDPRDQPPNSNNGESNVANITSPSSPSRETRQVSNGIAGIDLVTIESYPKIQVDDGGQVPRPKQYLCNLLVGVPAQGDATIPRCGHYFHAQCIDQWLKRNASCPLCRNHKGYV</sequence>
<proteinExistence type="inferred from homology"/>
<comment type="catalytic activity">
    <reaction evidence="1">
        <text>S-ubiquitinyl-[E2 ubiquitin-conjugating enzyme]-L-cysteine + [acceptor protein]-L-lysine = [E2 ubiquitin-conjugating enzyme]-L-cysteine + N(6)-ubiquitinyl-[acceptor protein]-L-lysine.</text>
        <dbReference type="EC" id="2.3.2.27"/>
    </reaction>
</comment>
<dbReference type="InterPro" id="IPR024766">
    <property type="entry name" value="Znf_RING_H2"/>
</dbReference>
<keyword evidence="5" id="KW-0808">Transferase</keyword>
<feature type="domain" description="RING-type" evidence="19">
    <location>
        <begin position="317"/>
        <end position="358"/>
    </location>
</feature>
<evidence type="ECO:0000256" key="4">
    <source>
        <dbReference type="ARBA" id="ARBA00012483"/>
    </source>
</evidence>
<feature type="compositionally biased region" description="Polar residues" evidence="16">
    <location>
        <begin position="258"/>
        <end position="282"/>
    </location>
</feature>
<evidence type="ECO:0000256" key="16">
    <source>
        <dbReference type="SAM" id="MobiDB-lite"/>
    </source>
</evidence>
<dbReference type="AlphaFoldDB" id="A0ABD3KJ25"/>
<dbReference type="Pfam" id="PF13947">
    <property type="entry name" value="GUB_WAK_bind"/>
    <property type="match status" value="1"/>
</dbReference>
<keyword evidence="7" id="KW-0479">Metal-binding</keyword>
<evidence type="ECO:0000256" key="6">
    <source>
        <dbReference type="ARBA" id="ARBA00022692"/>
    </source>
</evidence>
<keyword evidence="13 17" id="KW-0472">Membrane</keyword>
<feature type="region of interest" description="Disordered" evidence="16">
    <location>
        <begin position="249"/>
        <end position="282"/>
    </location>
</feature>
<keyword evidence="12 17" id="KW-1133">Transmembrane helix</keyword>
<evidence type="ECO:0000256" key="17">
    <source>
        <dbReference type="SAM" id="Phobius"/>
    </source>
</evidence>
<dbReference type="InterPro" id="IPR000072">
    <property type="entry name" value="PDGF/VEGF_dom"/>
</dbReference>